<name>A0A9W9YNJ9_9CNID</name>
<dbReference type="SMART" id="SM00028">
    <property type="entry name" value="TPR"/>
    <property type="match status" value="6"/>
</dbReference>
<protein>
    <submittedName>
        <fullName evidence="2">Uncharacterized protein</fullName>
    </submittedName>
</protein>
<dbReference type="InterPro" id="IPR011990">
    <property type="entry name" value="TPR-like_helical_dom_sf"/>
</dbReference>
<evidence type="ECO:0000313" key="2">
    <source>
        <dbReference type="EMBL" id="KAJ7360226.1"/>
    </source>
</evidence>
<dbReference type="PANTHER" id="PTHR10098">
    <property type="entry name" value="RAPSYN-RELATED"/>
    <property type="match status" value="1"/>
</dbReference>
<feature type="repeat" description="TPR" evidence="1">
    <location>
        <begin position="148"/>
        <end position="181"/>
    </location>
</feature>
<dbReference type="Gene3D" id="1.25.40.10">
    <property type="entry name" value="Tetratricopeptide repeat domain"/>
    <property type="match status" value="3"/>
</dbReference>
<dbReference type="OrthoDB" id="5985082at2759"/>
<dbReference type="SUPFAM" id="SSF48452">
    <property type="entry name" value="TPR-like"/>
    <property type="match status" value="2"/>
</dbReference>
<organism evidence="2 3">
    <name type="scientific">Desmophyllum pertusum</name>
    <dbReference type="NCBI Taxonomy" id="174260"/>
    <lineage>
        <taxon>Eukaryota</taxon>
        <taxon>Metazoa</taxon>
        <taxon>Cnidaria</taxon>
        <taxon>Anthozoa</taxon>
        <taxon>Hexacorallia</taxon>
        <taxon>Scleractinia</taxon>
        <taxon>Caryophylliina</taxon>
        <taxon>Caryophylliidae</taxon>
        <taxon>Desmophyllum</taxon>
    </lineage>
</organism>
<proteinExistence type="predicted"/>
<sequence>MRPTRALYIAWNVADYLHNTHLYTKAIDFYKECFVLLKLTIAHGLERTIANKPRDIERQLYLGLSEAFSEIGCFENSIAMLQRCDKSLSYHEKALAIRKEMKNKALEASSYSNISIVYSTLGQYQKATGYAEKALEIGKEIGDREREGAAWSNISQIYCDIGQYEKAIECQEKELEISKESGDREGEGTSYNTLANITNPSKTLRRDLKSCKKLVTGKEKEEPSLIFQNAYMMLGDYAKSLEYNDKALPIIRSLGFRHDEGSIYLSQAGMYCTLGQYGKSVEYCQKAFEIKTRMGNKKGQASCYQSLGSVYSKLGQYRISIKYSEQSLKICKEIGDLNGEGMACNNLASAYYSLGHYEKSIEYFEKDLRISKEVGNRDGEGKSYCNIGATYFALGQFEKALECQKKALKISKEIGSIDGERAANQKLGLSRAAMRKNLPEAVHHLSESISCHEKMRARLKDEYKLSLDDQNILSYRLLCHLLIDLDKPNDALCTAEQGRARGLVDLLSMKYGIQEVSDARVLHLSAIRDLFTRQRTNFLFLATPMGTISLWFVNMDGKMLFYRFHKRDFHGNDLEDNLKELIENILHSLKVFSVRIVRWQRGMGLRYQLYQGEAMKQLRVITVKTKKRIRNQSAV</sequence>
<dbReference type="PANTHER" id="PTHR10098:SF108">
    <property type="entry name" value="TETRATRICOPEPTIDE REPEAT PROTEIN 28"/>
    <property type="match status" value="1"/>
</dbReference>
<dbReference type="AlphaFoldDB" id="A0A9W9YNJ9"/>
<dbReference type="Pfam" id="PF13424">
    <property type="entry name" value="TPR_12"/>
    <property type="match status" value="4"/>
</dbReference>
<feature type="repeat" description="TPR" evidence="1">
    <location>
        <begin position="381"/>
        <end position="414"/>
    </location>
</feature>
<evidence type="ECO:0000256" key="1">
    <source>
        <dbReference type="PROSITE-ProRule" id="PRU00339"/>
    </source>
</evidence>
<feature type="repeat" description="TPR" evidence="1">
    <location>
        <begin position="341"/>
        <end position="374"/>
    </location>
</feature>
<evidence type="ECO:0000313" key="3">
    <source>
        <dbReference type="Proteomes" id="UP001163046"/>
    </source>
</evidence>
<dbReference type="EMBL" id="MU827310">
    <property type="protein sequence ID" value="KAJ7360226.1"/>
    <property type="molecule type" value="Genomic_DNA"/>
</dbReference>
<accession>A0A9W9YNJ9</accession>
<dbReference type="InterPro" id="IPR019734">
    <property type="entry name" value="TPR_rpt"/>
</dbReference>
<keyword evidence="1" id="KW-0802">TPR repeat</keyword>
<reference evidence="2" key="1">
    <citation type="submission" date="2023-01" db="EMBL/GenBank/DDBJ databases">
        <title>Genome assembly of the deep-sea coral Lophelia pertusa.</title>
        <authorList>
            <person name="Herrera S."/>
            <person name="Cordes E."/>
        </authorList>
    </citation>
    <scope>NUCLEOTIDE SEQUENCE</scope>
    <source>
        <strain evidence="2">USNM1676648</strain>
        <tissue evidence="2">Polyp</tissue>
    </source>
</reference>
<comment type="caution">
    <text evidence="2">The sequence shown here is derived from an EMBL/GenBank/DDBJ whole genome shotgun (WGS) entry which is preliminary data.</text>
</comment>
<gene>
    <name evidence="2" type="ORF">OS493_016854</name>
</gene>
<feature type="repeat" description="TPR" evidence="1">
    <location>
        <begin position="108"/>
        <end position="141"/>
    </location>
</feature>
<dbReference type="PROSITE" id="PS50005">
    <property type="entry name" value="TPR"/>
    <property type="match status" value="4"/>
</dbReference>
<dbReference type="Proteomes" id="UP001163046">
    <property type="component" value="Unassembled WGS sequence"/>
</dbReference>
<keyword evidence="3" id="KW-1185">Reference proteome</keyword>